<evidence type="ECO:0000256" key="7">
    <source>
        <dbReference type="ARBA" id="ARBA00023136"/>
    </source>
</evidence>
<feature type="transmembrane region" description="Helical" evidence="8">
    <location>
        <begin position="120"/>
        <end position="139"/>
    </location>
</feature>
<dbReference type="PANTHER" id="PTHR11040:SF69">
    <property type="entry name" value="ZINC-REGULATED TRANSPORTER 2"/>
    <property type="match status" value="1"/>
</dbReference>
<keyword evidence="10" id="KW-1185">Reference proteome</keyword>
<dbReference type="EMBL" id="JBBBZM010000014">
    <property type="protein sequence ID" value="KAL0639183.1"/>
    <property type="molecule type" value="Genomic_DNA"/>
</dbReference>
<comment type="caution">
    <text evidence="8">Lacks conserved residue(s) required for the propagation of feature annotation.</text>
</comment>
<gene>
    <name evidence="9" type="primary">ZRT2</name>
    <name evidence="9" type="ORF">Q9L58_001869</name>
</gene>
<evidence type="ECO:0000256" key="5">
    <source>
        <dbReference type="ARBA" id="ARBA00022989"/>
    </source>
</evidence>
<feature type="transmembrane region" description="Helical" evidence="8">
    <location>
        <begin position="46"/>
        <end position="65"/>
    </location>
</feature>
<dbReference type="PANTHER" id="PTHR11040">
    <property type="entry name" value="ZINC/IRON TRANSPORTER"/>
    <property type="match status" value="1"/>
</dbReference>
<evidence type="ECO:0000256" key="8">
    <source>
        <dbReference type="RuleBase" id="RU362088"/>
    </source>
</evidence>
<keyword evidence="5 8" id="KW-1133">Transmembrane helix</keyword>
<dbReference type="NCBIfam" id="TIGR00820">
    <property type="entry name" value="zip"/>
    <property type="match status" value="1"/>
</dbReference>
<feature type="transmembrane region" description="Helical" evidence="8">
    <location>
        <begin position="326"/>
        <end position="344"/>
    </location>
</feature>
<evidence type="ECO:0000313" key="9">
    <source>
        <dbReference type="EMBL" id="KAL0639183.1"/>
    </source>
</evidence>
<dbReference type="InterPro" id="IPR004698">
    <property type="entry name" value="Zn/Fe_permease_fun/pln"/>
</dbReference>
<keyword evidence="3 8" id="KW-0813">Transport</keyword>
<sequence length="347" mass="37237">MSAAVVEFANLALRQSADGPAEIAIADVPPSCGGGNAYNGQMGLRISSVFIILIGSTFGALFPIIATRHPSLKIPGWTFLFTKYFGSGVIVATAFIHLLTPANEALTNPCLTGPITEYPWAQGISMISVFTIFFVELLAMRLAKPSTAHFETPVQERAPENGSDAIELADPESLASIKSTPRFNSEYAAQLTSIFILESGIIFHSIFIGLTLAVSGEEFTTLYIVLVFHQAFEGLGLGSRLATVPFPNRWTSYIMAMCYGLSTPIAIAIGLGLRTTFDPESQTSLIMNGVFDAISSGILLYTGLVELMAHEFLFGKSLKDEKLSHVLAAFSYMVLGAALMATLGKWA</sequence>
<name>A0ABR3GTJ7_9PEZI</name>
<evidence type="ECO:0000256" key="4">
    <source>
        <dbReference type="ARBA" id="ARBA00022692"/>
    </source>
</evidence>
<protein>
    <submittedName>
        <fullName evidence="9">Low-affinity Zn(2+) transporter zrt2</fullName>
    </submittedName>
</protein>
<keyword evidence="7 8" id="KW-0472">Membrane</keyword>
<dbReference type="Proteomes" id="UP001447188">
    <property type="component" value="Unassembled WGS sequence"/>
</dbReference>
<evidence type="ECO:0000256" key="1">
    <source>
        <dbReference type="ARBA" id="ARBA00004141"/>
    </source>
</evidence>
<evidence type="ECO:0000256" key="3">
    <source>
        <dbReference type="ARBA" id="ARBA00022448"/>
    </source>
</evidence>
<proteinExistence type="inferred from homology"/>
<comment type="similarity">
    <text evidence="2 8">Belongs to the ZIP transporter (TC 2.A.5) family.</text>
</comment>
<keyword evidence="4 8" id="KW-0812">Transmembrane</keyword>
<organism evidence="9 10">
    <name type="scientific">Discina gigas</name>
    <dbReference type="NCBI Taxonomy" id="1032678"/>
    <lineage>
        <taxon>Eukaryota</taxon>
        <taxon>Fungi</taxon>
        <taxon>Dikarya</taxon>
        <taxon>Ascomycota</taxon>
        <taxon>Pezizomycotina</taxon>
        <taxon>Pezizomycetes</taxon>
        <taxon>Pezizales</taxon>
        <taxon>Discinaceae</taxon>
        <taxon>Discina</taxon>
    </lineage>
</organism>
<reference evidence="9 10" key="1">
    <citation type="submission" date="2024-02" db="EMBL/GenBank/DDBJ databases">
        <title>Discinaceae phylogenomics.</title>
        <authorList>
            <person name="Dirks A.C."/>
            <person name="James T.Y."/>
        </authorList>
    </citation>
    <scope>NUCLEOTIDE SEQUENCE [LARGE SCALE GENOMIC DNA]</scope>
    <source>
        <strain evidence="9 10">ACD0624</strain>
    </source>
</reference>
<evidence type="ECO:0000313" key="10">
    <source>
        <dbReference type="Proteomes" id="UP001447188"/>
    </source>
</evidence>
<comment type="subcellular location">
    <subcellularLocation>
        <location evidence="1 8">Membrane</location>
        <topology evidence="1 8">Multi-pass membrane protein</topology>
    </subcellularLocation>
</comment>
<evidence type="ECO:0000256" key="6">
    <source>
        <dbReference type="ARBA" id="ARBA00023065"/>
    </source>
</evidence>
<evidence type="ECO:0000256" key="2">
    <source>
        <dbReference type="ARBA" id="ARBA00006939"/>
    </source>
</evidence>
<feature type="transmembrane region" description="Helical" evidence="8">
    <location>
        <begin position="293"/>
        <end position="314"/>
    </location>
</feature>
<comment type="caution">
    <text evidence="9">The sequence shown here is derived from an EMBL/GenBank/DDBJ whole genome shotgun (WGS) entry which is preliminary data.</text>
</comment>
<feature type="transmembrane region" description="Helical" evidence="8">
    <location>
        <begin position="77"/>
        <end position="100"/>
    </location>
</feature>
<dbReference type="Pfam" id="PF02535">
    <property type="entry name" value="Zip"/>
    <property type="match status" value="1"/>
</dbReference>
<accession>A0ABR3GTJ7</accession>
<feature type="transmembrane region" description="Helical" evidence="8">
    <location>
        <begin position="250"/>
        <end position="273"/>
    </location>
</feature>
<dbReference type="InterPro" id="IPR003689">
    <property type="entry name" value="ZIP"/>
</dbReference>
<keyword evidence="6 8" id="KW-0406">Ion transport</keyword>
<feature type="transmembrane region" description="Helical" evidence="8">
    <location>
        <begin position="187"/>
        <end position="214"/>
    </location>
</feature>